<comment type="similarity">
    <text evidence="1">Belongs to the peptidase S49 family.</text>
</comment>
<evidence type="ECO:0000313" key="6">
    <source>
        <dbReference type="EMBL" id="MDF9407608.1"/>
    </source>
</evidence>
<dbReference type="InterPro" id="IPR047272">
    <property type="entry name" value="S49_SppA_C"/>
</dbReference>
<comment type="caution">
    <text evidence="6">The sequence shown here is derived from an EMBL/GenBank/DDBJ whole genome shotgun (WGS) entry which is preliminary data.</text>
</comment>
<dbReference type="InterPro" id="IPR002142">
    <property type="entry name" value="Peptidase_S49"/>
</dbReference>
<dbReference type="PANTHER" id="PTHR42987:SF7">
    <property type="entry name" value="SIGNAL PEPTIDE PEPTIDASE SPPA-RELATED"/>
    <property type="match status" value="1"/>
</dbReference>
<sequence>MSRKIIAGIILGLVALSVVLSFNLRTGNRTPRQSGSDKGKVGVIYIEGTIASGQSDTGLLSSGVSSEEIAATIRKAARDPEIGAVVIRLNSPGGTPAASQEIGLEIERLRQSGKKVVASMGDVAASGAYWVAACTDQIVANPGTMTGSIGVIMQTPNLQGLYDKLGISEETFKSGPYKDMGSSSRPVTTDERAIFQSMIDDIYNQFVDAVAKGRHKDVLEIRKLADGRVFTGRQAIELGLVDQLGDFHDAVLLAGKLAGLSGEPVIAELGYKNIWRNFLGGAWESILSGKSMPALTGGTSAYPYGLR</sequence>
<evidence type="ECO:0000256" key="1">
    <source>
        <dbReference type="ARBA" id="ARBA00008683"/>
    </source>
</evidence>
<dbReference type="EMBL" id="JAKOAV010000005">
    <property type="protein sequence ID" value="MDF9407608.1"/>
    <property type="molecule type" value="Genomic_DNA"/>
</dbReference>
<dbReference type="Pfam" id="PF01343">
    <property type="entry name" value="Peptidase_S49"/>
    <property type="match status" value="1"/>
</dbReference>
<name>A0A9X4H2X7_9FIRM</name>
<dbReference type="AlphaFoldDB" id="A0A9X4H2X7"/>
<protein>
    <submittedName>
        <fullName evidence="6">Signal peptide peptidase SppA</fullName>
    </submittedName>
</protein>
<feature type="domain" description="Peptidase S49" evidence="5">
    <location>
        <begin position="109"/>
        <end position="260"/>
    </location>
</feature>
<keyword evidence="4" id="KW-0720">Serine protease</keyword>
<keyword evidence="7" id="KW-1185">Reference proteome</keyword>
<evidence type="ECO:0000256" key="3">
    <source>
        <dbReference type="ARBA" id="ARBA00022801"/>
    </source>
</evidence>
<gene>
    <name evidence="6" type="primary">sppA</name>
    <name evidence="6" type="ORF">L7E55_04420</name>
</gene>
<reference evidence="6" key="1">
    <citation type="submission" date="2022-02" db="EMBL/GenBank/DDBJ databases">
        <authorList>
            <person name="Leng L."/>
        </authorList>
    </citation>
    <scope>NUCLEOTIDE SEQUENCE</scope>
    <source>
        <strain evidence="6">JI</strain>
    </source>
</reference>
<evidence type="ECO:0000313" key="7">
    <source>
        <dbReference type="Proteomes" id="UP001154312"/>
    </source>
</evidence>
<dbReference type="GO" id="GO:0006508">
    <property type="term" value="P:proteolysis"/>
    <property type="evidence" value="ECO:0007669"/>
    <property type="project" value="UniProtKB-KW"/>
</dbReference>
<accession>A0A9X4H2X7</accession>
<dbReference type="Proteomes" id="UP001154312">
    <property type="component" value="Unassembled WGS sequence"/>
</dbReference>
<keyword evidence="2" id="KW-0645">Protease</keyword>
<evidence type="ECO:0000256" key="2">
    <source>
        <dbReference type="ARBA" id="ARBA00022670"/>
    </source>
</evidence>
<dbReference type="NCBIfam" id="TIGR00706">
    <property type="entry name" value="SppA_dom"/>
    <property type="match status" value="1"/>
</dbReference>
<dbReference type="InterPro" id="IPR004635">
    <property type="entry name" value="Pept_S49_SppA"/>
</dbReference>
<keyword evidence="3" id="KW-0378">Hydrolase</keyword>
<dbReference type="Gene3D" id="3.90.226.10">
    <property type="entry name" value="2-enoyl-CoA Hydratase, Chain A, domain 1"/>
    <property type="match status" value="2"/>
</dbReference>
<evidence type="ECO:0000256" key="4">
    <source>
        <dbReference type="ARBA" id="ARBA00022825"/>
    </source>
</evidence>
<dbReference type="SUPFAM" id="SSF52096">
    <property type="entry name" value="ClpP/crotonase"/>
    <property type="match status" value="1"/>
</dbReference>
<evidence type="ECO:0000259" key="5">
    <source>
        <dbReference type="Pfam" id="PF01343"/>
    </source>
</evidence>
<proteinExistence type="inferred from homology"/>
<organism evidence="6 7">
    <name type="scientific">Pelotomaculum isophthalicicum JI</name>
    <dbReference type="NCBI Taxonomy" id="947010"/>
    <lineage>
        <taxon>Bacteria</taxon>
        <taxon>Bacillati</taxon>
        <taxon>Bacillota</taxon>
        <taxon>Clostridia</taxon>
        <taxon>Eubacteriales</taxon>
        <taxon>Desulfotomaculaceae</taxon>
        <taxon>Pelotomaculum</taxon>
    </lineage>
</organism>
<dbReference type="CDD" id="cd07023">
    <property type="entry name" value="S49_Sppa_N_C"/>
    <property type="match status" value="1"/>
</dbReference>
<dbReference type="PANTHER" id="PTHR42987">
    <property type="entry name" value="PEPTIDASE S49"/>
    <property type="match status" value="1"/>
</dbReference>
<dbReference type="RefSeq" id="WP_277442840.1">
    <property type="nucleotide sequence ID" value="NZ_JAKOAV010000005.1"/>
</dbReference>
<dbReference type="InterPro" id="IPR029045">
    <property type="entry name" value="ClpP/crotonase-like_dom_sf"/>
</dbReference>
<dbReference type="GO" id="GO:0008236">
    <property type="term" value="F:serine-type peptidase activity"/>
    <property type="evidence" value="ECO:0007669"/>
    <property type="project" value="UniProtKB-KW"/>
</dbReference>